<protein>
    <recommendedName>
        <fullName evidence="4">S9 family peptidase</fullName>
    </recommendedName>
</protein>
<evidence type="ECO:0000256" key="1">
    <source>
        <dbReference type="SAM" id="MobiDB-lite"/>
    </source>
</evidence>
<evidence type="ECO:0008006" key="4">
    <source>
        <dbReference type="Google" id="ProtNLM"/>
    </source>
</evidence>
<accession>A0A7W7FXW3</accession>
<proteinExistence type="predicted"/>
<dbReference type="InterPro" id="IPR011044">
    <property type="entry name" value="Quino_amine_DH_bsu"/>
</dbReference>
<organism evidence="2 3">
    <name type="scientific">Paractinoplanes abujensis</name>
    <dbReference type="NCBI Taxonomy" id="882441"/>
    <lineage>
        <taxon>Bacteria</taxon>
        <taxon>Bacillati</taxon>
        <taxon>Actinomycetota</taxon>
        <taxon>Actinomycetes</taxon>
        <taxon>Micromonosporales</taxon>
        <taxon>Micromonosporaceae</taxon>
        <taxon>Paractinoplanes</taxon>
    </lineage>
</organism>
<feature type="compositionally biased region" description="Basic and acidic residues" evidence="1">
    <location>
        <begin position="76"/>
        <end position="87"/>
    </location>
</feature>
<comment type="caution">
    <text evidence="2">The sequence shown here is derived from an EMBL/GenBank/DDBJ whole genome shotgun (WGS) entry which is preliminary data.</text>
</comment>
<evidence type="ECO:0000313" key="2">
    <source>
        <dbReference type="EMBL" id="MBB4690353.1"/>
    </source>
</evidence>
<sequence>MHVSFPRMLSRTQRFTLGRPQRLTLVAGGLRLLFLRSSGGEDRVRRLWVLDLATGQERLLADPGEPAGETTMSAAERARRERARDRSAGISGYSADREARLIAYTADQRLHVVDAGTGEARRASWRPGRR</sequence>
<dbReference type="RefSeq" id="WP_221477205.1">
    <property type="nucleotide sequence ID" value="NZ_JACHMF010000001.1"/>
</dbReference>
<feature type="region of interest" description="Disordered" evidence="1">
    <location>
        <begin position="60"/>
        <end position="89"/>
    </location>
</feature>
<dbReference type="Proteomes" id="UP000542742">
    <property type="component" value="Unassembled WGS sequence"/>
</dbReference>
<gene>
    <name evidence="2" type="ORF">BKA14_000501</name>
</gene>
<reference evidence="2 3" key="1">
    <citation type="submission" date="2020-08" db="EMBL/GenBank/DDBJ databases">
        <title>Sequencing the genomes of 1000 actinobacteria strains.</title>
        <authorList>
            <person name="Klenk H.-P."/>
        </authorList>
    </citation>
    <scope>NUCLEOTIDE SEQUENCE [LARGE SCALE GENOMIC DNA]</scope>
    <source>
        <strain evidence="2 3">DSM 45518</strain>
    </source>
</reference>
<dbReference type="Gene3D" id="2.140.10.30">
    <property type="entry name" value="Dipeptidylpeptidase IV, N-terminal domain"/>
    <property type="match status" value="1"/>
</dbReference>
<name>A0A7W7FXW3_9ACTN</name>
<keyword evidence="3" id="KW-1185">Reference proteome</keyword>
<evidence type="ECO:0000313" key="3">
    <source>
        <dbReference type="Proteomes" id="UP000542742"/>
    </source>
</evidence>
<dbReference type="AlphaFoldDB" id="A0A7W7FXW3"/>
<dbReference type="SUPFAM" id="SSF50969">
    <property type="entry name" value="YVTN repeat-like/Quinoprotein amine dehydrogenase"/>
    <property type="match status" value="1"/>
</dbReference>
<dbReference type="EMBL" id="JACHMF010000001">
    <property type="protein sequence ID" value="MBB4690353.1"/>
    <property type="molecule type" value="Genomic_DNA"/>
</dbReference>